<evidence type="ECO:0000313" key="5">
    <source>
        <dbReference type="Proteomes" id="UP001500967"/>
    </source>
</evidence>
<comment type="caution">
    <text evidence="4">The sequence shown here is derived from an EMBL/GenBank/DDBJ whole genome shotgun (WGS) entry which is preliminary data.</text>
</comment>
<reference evidence="5" key="1">
    <citation type="journal article" date="2019" name="Int. J. Syst. Evol. Microbiol.">
        <title>The Global Catalogue of Microorganisms (GCM) 10K type strain sequencing project: providing services to taxonomists for standard genome sequencing and annotation.</title>
        <authorList>
            <consortium name="The Broad Institute Genomics Platform"/>
            <consortium name="The Broad Institute Genome Sequencing Center for Infectious Disease"/>
            <person name="Wu L."/>
            <person name="Ma J."/>
        </authorList>
    </citation>
    <scope>NUCLEOTIDE SEQUENCE [LARGE SCALE GENOMIC DNA]</scope>
    <source>
        <strain evidence="5">JCM 10425</strain>
    </source>
</reference>
<feature type="transmembrane region" description="Helical" evidence="2">
    <location>
        <begin position="428"/>
        <end position="450"/>
    </location>
</feature>
<feature type="compositionally biased region" description="Low complexity" evidence="1">
    <location>
        <begin position="755"/>
        <end position="769"/>
    </location>
</feature>
<keyword evidence="5" id="KW-1185">Reference proteome</keyword>
<feature type="region of interest" description="Disordered" evidence="1">
    <location>
        <begin position="834"/>
        <end position="1031"/>
    </location>
</feature>
<dbReference type="PANTHER" id="PTHR42698:SF1">
    <property type="entry name" value="GTPASE ERA, MITOCHONDRIAL"/>
    <property type="match status" value="1"/>
</dbReference>
<accession>A0ABP3ER23</accession>
<feature type="compositionally biased region" description="Basic and acidic residues" evidence="1">
    <location>
        <begin position="989"/>
        <end position="998"/>
    </location>
</feature>
<feature type="compositionally biased region" description="Basic and acidic residues" evidence="1">
    <location>
        <begin position="551"/>
        <end position="563"/>
    </location>
</feature>
<dbReference type="InterPro" id="IPR027417">
    <property type="entry name" value="P-loop_NTPase"/>
</dbReference>
<keyword evidence="2" id="KW-0472">Membrane</keyword>
<dbReference type="SUPFAM" id="SSF52540">
    <property type="entry name" value="P-loop containing nucleoside triphosphate hydrolases"/>
    <property type="match status" value="1"/>
</dbReference>
<dbReference type="InterPro" id="IPR006073">
    <property type="entry name" value="GTP-bd"/>
</dbReference>
<name>A0ABP3ER23_9ACTN</name>
<feature type="transmembrane region" description="Helical" evidence="2">
    <location>
        <begin position="462"/>
        <end position="487"/>
    </location>
</feature>
<feature type="compositionally biased region" description="Low complexity" evidence="1">
    <location>
        <begin position="570"/>
        <end position="581"/>
    </location>
</feature>
<evidence type="ECO:0000256" key="2">
    <source>
        <dbReference type="SAM" id="Phobius"/>
    </source>
</evidence>
<feature type="compositionally biased region" description="Low complexity" evidence="1">
    <location>
        <begin position="912"/>
        <end position="922"/>
    </location>
</feature>
<keyword evidence="2" id="KW-0812">Transmembrane</keyword>
<protein>
    <recommendedName>
        <fullName evidence="3">G domain-containing protein</fullName>
    </recommendedName>
</protein>
<proteinExistence type="predicted"/>
<feature type="region of interest" description="Disordered" evidence="1">
    <location>
        <begin position="547"/>
        <end position="819"/>
    </location>
</feature>
<evidence type="ECO:0000259" key="3">
    <source>
        <dbReference type="Pfam" id="PF01926"/>
    </source>
</evidence>
<dbReference type="EMBL" id="BAAAGX010000032">
    <property type="protein sequence ID" value="GAA0273036.1"/>
    <property type="molecule type" value="Genomic_DNA"/>
</dbReference>
<keyword evidence="2" id="KW-1133">Transmembrane helix</keyword>
<dbReference type="Pfam" id="PF01926">
    <property type="entry name" value="MMR_HSR1"/>
    <property type="match status" value="1"/>
</dbReference>
<dbReference type="Proteomes" id="UP001500967">
    <property type="component" value="Unassembled WGS sequence"/>
</dbReference>
<dbReference type="CDD" id="cd11383">
    <property type="entry name" value="YfjP"/>
    <property type="match status" value="1"/>
</dbReference>
<evidence type="ECO:0000256" key="1">
    <source>
        <dbReference type="SAM" id="MobiDB-lite"/>
    </source>
</evidence>
<feature type="domain" description="G" evidence="3">
    <location>
        <begin position="59"/>
        <end position="186"/>
    </location>
</feature>
<evidence type="ECO:0000313" key="4">
    <source>
        <dbReference type="EMBL" id="GAA0273036.1"/>
    </source>
</evidence>
<organism evidence="4 5">
    <name type="scientific">Cryptosporangium japonicum</name>
    <dbReference type="NCBI Taxonomy" id="80872"/>
    <lineage>
        <taxon>Bacteria</taxon>
        <taxon>Bacillati</taxon>
        <taxon>Actinomycetota</taxon>
        <taxon>Actinomycetes</taxon>
        <taxon>Cryptosporangiales</taxon>
        <taxon>Cryptosporangiaceae</taxon>
        <taxon>Cryptosporangium</taxon>
    </lineage>
</organism>
<sequence length="1031" mass="108007">MSRPSAADELPSIAARLTSLERVMGVVDSRVDGDALRSARDVTRQITERMSLSPAHTVVALAGATGSGKSSIYNALAGLDLSEVGVRRPVTNAPHACVWGRDGAGPLLDWLSIPYDNRTGRESALDAESQAELRGLVLLDLPDHDSTQLAHRLEVDRLVELVDLLVWVLDPQKYADEAVHARYLRRLSRHAGVTLVVLNQVDMLSSAETEACLADVRRLLDADGLRGVPLVPLSALRGDGMSDLKDRITATVSSRQAAVRRLAADLDTVADELAPLAGPAVREGVDRAAAKRLYTTLADAAGVGAVGEAVERGYKFTASRSLGWPLIHWFGRTKSDPLAPLRENATKARRRTTARPAVLHPVQLPAVEESLRSLADETSEALPDPWPRFVHRAARSELDQLPDALDRAVATADLGLARRPLWWWAYRAVQYLMVLALLGGLAWTLGLAIAAAVGRSLEVGDLVLPLTLLFGGLVLGPVLHVAGMIVARRGARMARLRAEQAVLDAVTTVARERVLAPVRAELSAYAQVREALIDFGIGGPSSAELAAAADPFERSPAEADRAAADVTGERPGLVGPRPVRPSTMFSEAASTSAQTTSGPAEPETGQAMTHSTPPGTPDRGASDAASNAPAESRPGAEQRGSRWPAGPGWDGSVPPPPSPDAVRRGAIPPAPATPPVAPGVRPFLGGNTPPPPAGSPPIANLPRPGTPISSSTRSGPGFPGQRPGGSPPSHPGSPAERPDAGSLALPGGATSMGRPSGDPSPLSPSGDLSALRPAGSSSVARPSGDPSAAHPGVDRAAARPGAFRPGVDGAGESPAAHLGADSAAARLGARSARFGADLETGRPGAVDDGATSRAAHVRRTGPKLPPAPPPRPEVEPDPEVVWARTRPTSPTDKAAREPRTDAPQPNSRRLDPSGSDRSGLDSSRPDPSRPDPSRPDPSRPDPSRPDPSRPDPSRPDPSRPDSSRPGADEATQDGPAEPQRKGLRGFFNRRKESADVVDRWWATTDDGDDPFGRPPSGPSDDDSRPRVPGQR</sequence>
<dbReference type="Gene3D" id="3.40.50.300">
    <property type="entry name" value="P-loop containing nucleotide triphosphate hydrolases"/>
    <property type="match status" value="1"/>
</dbReference>
<feature type="compositionally biased region" description="Pro residues" evidence="1">
    <location>
        <begin position="668"/>
        <end position="677"/>
    </location>
</feature>
<gene>
    <name evidence="4" type="ORF">GCM10009539_70600</name>
</gene>
<dbReference type="PANTHER" id="PTHR42698">
    <property type="entry name" value="GTPASE ERA"/>
    <property type="match status" value="1"/>
</dbReference>
<dbReference type="RefSeq" id="WP_344653292.1">
    <property type="nucleotide sequence ID" value="NZ_BAAAGX010000032.1"/>
</dbReference>
<feature type="compositionally biased region" description="Low complexity" evidence="1">
    <location>
        <begin position="588"/>
        <end position="597"/>
    </location>
</feature>
<dbReference type="InterPro" id="IPR005662">
    <property type="entry name" value="GTPase_Era-like"/>
</dbReference>
<feature type="compositionally biased region" description="Basic and acidic residues" evidence="1">
    <location>
        <begin position="923"/>
        <end position="962"/>
    </location>
</feature>